<comment type="caution">
    <text evidence="2">The sequence shown here is derived from an EMBL/GenBank/DDBJ whole genome shotgun (WGS) entry which is preliminary data.</text>
</comment>
<reference evidence="2 3" key="1">
    <citation type="submission" date="2023-04" db="EMBL/GenBank/DDBJ databases">
        <title>Genome of Basidiobolus ranarum AG-B5.</title>
        <authorList>
            <person name="Stajich J.E."/>
            <person name="Carter-House D."/>
            <person name="Gryganskyi A."/>
        </authorList>
    </citation>
    <scope>NUCLEOTIDE SEQUENCE [LARGE SCALE GENOMIC DNA]</scope>
    <source>
        <strain evidence="2 3">AG-B5</strain>
    </source>
</reference>
<accession>A0ABR2WJ25</accession>
<feature type="compositionally biased region" description="Low complexity" evidence="1">
    <location>
        <begin position="149"/>
        <end position="165"/>
    </location>
</feature>
<dbReference type="EMBL" id="JASJQH010001351">
    <property type="protein sequence ID" value="KAK9761524.1"/>
    <property type="molecule type" value="Genomic_DNA"/>
</dbReference>
<evidence type="ECO:0000256" key="1">
    <source>
        <dbReference type="SAM" id="MobiDB-lite"/>
    </source>
</evidence>
<gene>
    <name evidence="2" type="ORF">K7432_013517</name>
</gene>
<dbReference type="Proteomes" id="UP001479436">
    <property type="component" value="Unassembled WGS sequence"/>
</dbReference>
<protein>
    <submittedName>
        <fullName evidence="2">Uncharacterized protein</fullName>
    </submittedName>
</protein>
<proteinExistence type="predicted"/>
<keyword evidence="3" id="KW-1185">Reference proteome</keyword>
<organism evidence="2 3">
    <name type="scientific">Basidiobolus ranarum</name>
    <dbReference type="NCBI Taxonomy" id="34480"/>
    <lineage>
        <taxon>Eukaryota</taxon>
        <taxon>Fungi</taxon>
        <taxon>Fungi incertae sedis</taxon>
        <taxon>Zoopagomycota</taxon>
        <taxon>Entomophthoromycotina</taxon>
        <taxon>Basidiobolomycetes</taxon>
        <taxon>Basidiobolales</taxon>
        <taxon>Basidiobolaceae</taxon>
        <taxon>Basidiobolus</taxon>
    </lineage>
</organism>
<sequence length="207" mass="21206">LSTSGREVDFSLDNSSVNLKFLNYRPDSSTCSGVKNPVDVSCKELLNCGQVVCTDMNELPYQSDKAPTASTQDPTSTKDPAHVPTSAKDSVQAPTSTKDSAQAPTSTKDSAPAPTSTKDSAPAPTNTMDSAHVPSSTKDSTQASTAPIASPVASSDASKSVPVSSGNSADNKPSVTPHSSASKQDAQLILYGLIGALMMMVCIPGLA</sequence>
<feature type="compositionally biased region" description="Polar residues" evidence="1">
    <location>
        <begin position="87"/>
        <end position="147"/>
    </location>
</feature>
<feature type="compositionally biased region" description="Polar residues" evidence="1">
    <location>
        <begin position="68"/>
        <end position="78"/>
    </location>
</feature>
<feature type="non-terminal residue" evidence="2">
    <location>
        <position position="1"/>
    </location>
</feature>
<evidence type="ECO:0000313" key="3">
    <source>
        <dbReference type="Proteomes" id="UP001479436"/>
    </source>
</evidence>
<feature type="compositionally biased region" description="Polar residues" evidence="1">
    <location>
        <begin position="166"/>
        <end position="182"/>
    </location>
</feature>
<name>A0ABR2WJ25_9FUNG</name>
<feature type="region of interest" description="Disordered" evidence="1">
    <location>
        <begin position="64"/>
        <end position="182"/>
    </location>
</feature>
<evidence type="ECO:0000313" key="2">
    <source>
        <dbReference type="EMBL" id="KAK9761524.1"/>
    </source>
</evidence>